<organism evidence="11 12">
    <name type="scientific">Neogobius melanostomus</name>
    <name type="common">round goby</name>
    <dbReference type="NCBI Taxonomy" id="47308"/>
    <lineage>
        <taxon>Eukaryota</taxon>
        <taxon>Metazoa</taxon>
        <taxon>Chordata</taxon>
        <taxon>Craniata</taxon>
        <taxon>Vertebrata</taxon>
        <taxon>Euteleostomi</taxon>
        <taxon>Actinopterygii</taxon>
        <taxon>Neopterygii</taxon>
        <taxon>Teleostei</taxon>
        <taxon>Neoteleostei</taxon>
        <taxon>Acanthomorphata</taxon>
        <taxon>Gobiaria</taxon>
        <taxon>Gobiiformes</taxon>
        <taxon>Gobioidei</taxon>
        <taxon>Gobiidae</taxon>
        <taxon>Benthophilinae</taxon>
        <taxon>Neogobiini</taxon>
        <taxon>Neogobius</taxon>
    </lineage>
</organism>
<keyword evidence="5" id="KW-0493">Microtubule</keyword>
<evidence type="ECO:0000256" key="10">
    <source>
        <dbReference type="SAM" id="Coils"/>
    </source>
</evidence>
<evidence type="ECO:0000256" key="7">
    <source>
        <dbReference type="ARBA" id="ARBA00023054"/>
    </source>
</evidence>
<comment type="similarity">
    <text evidence="2">Belongs to the HAUS1 family.</text>
</comment>
<dbReference type="PANTHER" id="PTHR31570">
    <property type="entry name" value="HAUS AUGMIN-LIKE COMPLEX SUBUNIT 1"/>
    <property type="match status" value="1"/>
</dbReference>
<evidence type="ECO:0000256" key="3">
    <source>
        <dbReference type="ARBA" id="ARBA00022490"/>
    </source>
</evidence>
<comment type="subcellular location">
    <subcellularLocation>
        <location evidence="1">Cytoplasm</location>
        <location evidence="1">Cytoskeleton</location>
        <location evidence="1">Spindle</location>
    </subcellularLocation>
</comment>
<evidence type="ECO:0000256" key="4">
    <source>
        <dbReference type="ARBA" id="ARBA00022618"/>
    </source>
</evidence>
<dbReference type="PANTHER" id="PTHR31570:SF1">
    <property type="entry name" value="HAUS AUGMIN-LIKE COMPLEX SUBUNIT 1"/>
    <property type="match status" value="1"/>
</dbReference>
<evidence type="ECO:0000313" key="11">
    <source>
        <dbReference type="Ensembl" id="ENSNMLP00000009765.1"/>
    </source>
</evidence>
<dbReference type="GO" id="GO:0005829">
    <property type="term" value="C:cytosol"/>
    <property type="evidence" value="ECO:0007669"/>
    <property type="project" value="TreeGrafter"/>
</dbReference>
<dbReference type="GO" id="GO:0005819">
    <property type="term" value="C:spindle"/>
    <property type="evidence" value="ECO:0007669"/>
    <property type="project" value="UniProtKB-SubCell"/>
</dbReference>
<reference evidence="11" key="2">
    <citation type="submission" date="2025-09" db="UniProtKB">
        <authorList>
            <consortium name="Ensembl"/>
        </authorList>
    </citation>
    <scope>IDENTIFICATION</scope>
</reference>
<evidence type="ECO:0000256" key="8">
    <source>
        <dbReference type="ARBA" id="ARBA00023212"/>
    </source>
</evidence>
<dbReference type="GO" id="GO:0005874">
    <property type="term" value="C:microtubule"/>
    <property type="evidence" value="ECO:0007669"/>
    <property type="project" value="UniProtKB-KW"/>
</dbReference>
<name>A0A8C6SSW8_9GOBI</name>
<keyword evidence="7 10" id="KW-0175">Coiled coil</keyword>
<keyword evidence="9" id="KW-0131">Cell cycle</keyword>
<dbReference type="GO" id="GO:0070652">
    <property type="term" value="C:HAUS complex"/>
    <property type="evidence" value="ECO:0007669"/>
    <property type="project" value="InterPro"/>
</dbReference>
<keyword evidence="3" id="KW-0963">Cytoplasm</keyword>
<evidence type="ECO:0000256" key="1">
    <source>
        <dbReference type="ARBA" id="ARBA00004186"/>
    </source>
</evidence>
<reference evidence="11" key="1">
    <citation type="submission" date="2025-08" db="UniProtKB">
        <authorList>
            <consortium name="Ensembl"/>
        </authorList>
    </citation>
    <scope>IDENTIFICATION</scope>
</reference>
<evidence type="ECO:0000256" key="9">
    <source>
        <dbReference type="ARBA" id="ARBA00023306"/>
    </source>
</evidence>
<keyword evidence="6" id="KW-0498">Mitosis</keyword>
<keyword evidence="8" id="KW-0206">Cytoskeleton</keyword>
<dbReference type="GO" id="GO:0051225">
    <property type="term" value="P:spindle assembly"/>
    <property type="evidence" value="ECO:0007669"/>
    <property type="project" value="InterPro"/>
</dbReference>
<dbReference type="Proteomes" id="UP000694523">
    <property type="component" value="Unplaced"/>
</dbReference>
<evidence type="ECO:0000256" key="2">
    <source>
        <dbReference type="ARBA" id="ARBA00005479"/>
    </source>
</evidence>
<dbReference type="PRINTS" id="PR02087">
    <property type="entry name" value="HAUSAUGMINL1"/>
</dbReference>
<keyword evidence="4" id="KW-0132">Cell division</keyword>
<accession>A0A8C6SSW8</accession>
<dbReference type="GO" id="GO:0051301">
    <property type="term" value="P:cell division"/>
    <property type="evidence" value="ECO:0007669"/>
    <property type="project" value="UniProtKB-KW"/>
</dbReference>
<evidence type="ECO:0000256" key="5">
    <source>
        <dbReference type="ARBA" id="ARBA00022701"/>
    </source>
</evidence>
<proteinExistence type="inferred from homology"/>
<dbReference type="AlphaFoldDB" id="A0A8C6SSW8"/>
<dbReference type="Ensembl" id="ENSNMLT00000011034.1">
    <property type="protein sequence ID" value="ENSNMLP00000009765.1"/>
    <property type="gene ID" value="ENSNMLG00000006784.1"/>
</dbReference>
<dbReference type="Pfam" id="PF25762">
    <property type="entry name" value="HAUS1"/>
    <property type="match status" value="1"/>
</dbReference>
<feature type="coiled-coil region" evidence="10">
    <location>
        <begin position="116"/>
        <end position="143"/>
    </location>
</feature>
<keyword evidence="12" id="KW-1185">Reference proteome</keyword>
<dbReference type="GO" id="GO:0007098">
    <property type="term" value="P:centrosome cycle"/>
    <property type="evidence" value="ECO:0007669"/>
    <property type="project" value="TreeGrafter"/>
</dbReference>
<protein>
    <submittedName>
        <fullName evidence="11">HAUS augmin-like complex, subunit 1</fullName>
    </submittedName>
</protein>
<sequence length="273" mass="30577">MDEKIKKVNSWLNAVCGDQPVPQFEVNTRTVDVLYQLALSSEARCRDTELLLEDLNQTAAEYQADGAHYQDVLLQGVGLSCASLTPTCTDYFSALVDNAMALGIRDTSLGNYLPAVNKLTNELLEVEKSNRRLERDLQALGNRLGSTLVLRGNLQEDINKTIKTQAAESAKAEERLLNMDFVTTKAKELSHRRERAEAQLLSRNMDKSLNHQAIEQLSQEVSAVKQEILPLKKKLEPYMDLCPNPSLAQVKILEAKRELASLDSKLEMDMESK</sequence>
<evidence type="ECO:0000313" key="12">
    <source>
        <dbReference type="Proteomes" id="UP000694523"/>
    </source>
</evidence>
<dbReference type="InterPro" id="IPR026243">
    <property type="entry name" value="HAUS1"/>
</dbReference>
<evidence type="ECO:0000256" key="6">
    <source>
        <dbReference type="ARBA" id="ARBA00022776"/>
    </source>
</evidence>